<organism evidence="2 3">
    <name type="scientific">Discina gigas</name>
    <dbReference type="NCBI Taxonomy" id="1032678"/>
    <lineage>
        <taxon>Eukaryota</taxon>
        <taxon>Fungi</taxon>
        <taxon>Dikarya</taxon>
        <taxon>Ascomycota</taxon>
        <taxon>Pezizomycotina</taxon>
        <taxon>Pezizomycetes</taxon>
        <taxon>Pezizales</taxon>
        <taxon>Discinaceae</taxon>
        <taxon>Discina</taxon>
    </lineage>
</organism>
<feature type="coiled-coil region" evidence="1">
    <location>
        <begin position="85"/>
        <end position="112"/>
    </location>
</feature>
<keyword evidence="3" id="KW-1185">Reference proteome</keyword>
<name>A0ABR3GU10_9PEZI</name>
<protein>
    <submittedName>
        <fullName evidence="2">Uncharacterized protein</fullName>
    </submittedName>
</protein>
<evidence type="ECO:0000313" key="3">
    <source>
        <dbReference type="Proteomes" id="UP001447188"/>
    </source>
</evidence>
<evidence type="ECO:0000313" key="2">
    <source>
        <dbReference type="EMBL" id="KAL0639425.1"/>
    </source>
</evidence>
<dbReference type="Proteomes" id="UP001447188">
    <property type="component" value="Unassembled WGS sequence"/>
</dbReference>
<sequence>MSLIPASHFCVPDAYLTNERLNVLFNEFNKCLSHAVPRAAIFANLVNNVRQLYVSEILVLQQDLVTHTTPHESESTSTQHDCQLAAQHDELAAQHEREVEALKERHDQQLCEISREREVERAKWGKSIPTKWVVGIDVVYGDQPSQMPPDRIQELTGHGDDINLGCGGKYVWLVPRYDTDAVGALTGVDIAIQDNVNGLKCSLSQGAGGKHRYLVPHYIRSADKIYSMNLLRLNHAIGGAPVGYDGSSVDINQGRDGWLYLIWKSHCV</sequence>
<reference evidence="2 3" key="1">
    <citation type="submission" date="2024-02" db="EMBL/GenBank/DDBJ databases">
        <title>Discinaceae phylogenomics.</title>
        <authorList>
            <person name="Dirks A.C."/>
            <person name="James T.Y."/>
        </authorList>
    </citation>
    <scope>NUCLEOTIDE SEQUENCE [LARGE SCALE GENOMIC DNA]</scope>
    <source>
        <strain evidence="2 3">ACD0624</strain>
    </source>
</reference>
<proteinExistence type="predicted"/>
<keyword evidence="1" id="KW-0175">Coiled coil</keyword>
<accession>A0ABR3GU10</accession>
<gene>
    <name evidence="2" type="ORF">Q9L58_001453</name>
</gene>
<dbReference type="EMBL" id="JBBBZM010000011">
    <property type="protein sequence ID" value="KAL0639425.1"/>
    <property type="molecule type" value="Genomic_DNA"/>
</dbReference>
<evidence type="ECO:0000256" key="1">
    <source>
        <dbReference type="SAM" id="Coils"/>
    </source>
</evidence>
<comment type="caution">
    <text evidence="2">The sequence shown here is derived from an EMBL/GenBank/DDBJ whole genome shotgun (WGS) entry which is preliminary data.</text>
</comment>